<dbReference type="Proteomes" id="UP000483362">
    <property type="component" value="Unassembled WGS sequence"/>
</dbReference>
<reference evidence="1 2" key="1">
    <citation type="submission" date="2019-08" db="EMBL/GenBank/DDBJ databases">
        <title>In-depth cultivation of the pig gut microbiome towards novel bacterial diversity and tailored functional studies.</title>
        <authorList>
            <person name="Wylensek D."/>
            <person name="Hitch T.C.A."/>
            <person name="Clavel T."/>
        </authorList>
    </citation>
    <scope>NUCLEOTIDE SEQUENCE [LARGE SCALE GENOMIC DNA]</scope>
    <source>
        <strain evidence="1 2">Oil-RF-744-WCA-WT-10</strain>
    </source>
</reference>
<evidence type="ECO:0000313" key="1">
    <source>
        <dbReference type="EMBL" id="MSS16184.1"/>
    </source>
</evidence>
<protein>
    <submittedName>
        <fullName evidence="1">Uncharacterized protein</fullName>
    </submittedName>
</protein>
<dbReference type="AlphaFoldDB" id="A0A6L5XBT2"/>
<comment type="caution">
    <text evidence="1">The sequence shown here is derived from an EMBL/GenBank/DDBJ whole genome shotgun (WGS) entry which is preliminary data.</text>
</comment>
<organism evidence="1 2">
    <name type="scientific">Sodaliphilus pleomorphus</name>
    <dbReference type="NCBI Taxonomy" id="2606626"/>
    <lineage>
        <taxon>Bacteria</taxon>
        <taxon>Pseudomonadati</taxon>
        <taxon>Bacteroidota</taxon>
        <taxon>Bacteroidia</taxon>
        <taxon>Bacteroidales</taxon>
        <taxon>Muribaculaceae</taxon>
        <taxon>Sodaliphilus</taxon>
    </lineage>
</organism>
<gene>
    <name evidence="1" type="ORF">FYJ29_00115</name>
</gene>
<evidence type="ECO:0000313" key="2">
    <source>
        <dbReference type="Proteomes" id="UP000483362"/>
    </source>
</evidence>
<accession>A0A6L5XBT2</accession>
<sequence>MSKIKQLNVDGYTYDIGIKEVAKVADNGFYIADSNDNVALKYDENGLDAAKVSEHLKSLLMSSGGNPSINYDIVSEI</sequence>
<dbReference type="RefSeq" id="WP_154328031.1">
    <property type="nucleotide sequence ID" value="NZ_CP045696.1"/>
</dbReference>
<proteinExistence type="predicted"/>
<keyword evidence="2" id="KW-1185">Reference proteome</keyword>
<dbReference type="EMBL" id="VULT01000001">
    <property type="protein sequence ID" value="MSS16184.1"/>
    <property type="molecule type" value="Genomic_DNA"/>
</dbReference>
<name>A0A6L5XBT2_9BACT</name>